<evidence type="ECO:0000259" key="1">
    <source>
        <dbReference type="Pfam" id="PF20231"/>
    </source>
</evidence>
<dbReference type="Proteomes" id="UP000054270">
    <property type="component" value="Unassembled WGS sequence"/>
</dbReference>
<gene>
    <name evidence="2" type="ORF">HYPSUDRAFT_202642</name>
</gene>
<dbReference type="STRING" id="945553.A0A0D2NSC5"/>
<reference evidence="3" key="1">
    <citation type="submission" date="2014-04" db="EMBL/GenBank/DDBJ databases">
        <title>Evolutionary Origins and Diversification of the Mycorrhizal Mutualists.</title>
        <authorList>
            <consortium name="DOE Joint Genome Institute"/>
            <consortium name="Mycorrhizal Genomics Consortium"/>
            <person name="Kohler A."/>
            <person name="Kuo A."/>
            <person name="Nagy L.G."/>
            <person name="Floudas D."/>
            <person name="Copeland A."/>
            <person name="Barry K.W."/>
            <person name="Cichocki N."/>
            <person name="Veneault-Fourrey C."/>
            <person name="LaButti K."/>
            <person name="Lindquist E.A."/>
            <person name="Lipzen A."/>
            <person name="Lundell T."/>
            <person name="Morin E."/>
            <person name="Murat C."/>
            <person name="Riley R."/>
            <person name="Ohm R."/>
            <person name="Sun H."/>
            <person name="Tunlid A."/>
            <person name="Henrissat B."/>
            <person name="Grigoriev I.V."/>
            <person name="Hibbett D.S."/>
            <person name="Martin F."/>
        </authorList>
    </citation>
    <scope>NUCLEOTIDE SEQUENCE [LARGE SCALE GENOMIC DNA]</scope>
    <source>
        <strain evidence="3">FD-334 SS-4</strain>
    </source>
</reference>
<dbReference type="EMBL" id="KN817555">
    <property type="protein sequence ID" value="KJA21719.1"/>
    <property type="molecule type" value="Genomic_DNA"/>
</dbReference>
<organism evidence="2 3">
    <name type="scientific">Hypholoma sublateritium (strain FD-334 SS-4)</name>
    <dbReference type="NCBI Taxonomy" id="945553"/>
    <lineage>
        <taxon>Eukaryota</taxon>
        <taxon>Fungi</taxon>
        <taxon>Dikarya</taxon>
        <taxon>Basidiomycota</taxon>
        <taxon>Agaricomycotina</taxon>
        <taxon>Agaricomycetes</taxon>
        <taxon>Agaricomycetidae</taxon>
        <taxon>Agaricales</taxon>
        <taxon>Agaricineae</taxon>
        <taxon>Strophariaceae</taxon>
        <taxon>Hypholoma</taxon>
    </lineage>
</organism>
<evidence type="ECO:0000313" key="2">
    <source>
        <dbReference type="EMBL" id="KJA21719.1"/>
    </source>
</evidence>
<name>A0A0D2NSC5_HYPSF</name>
<evidence type="ECO:0000313" key="3">
    <source>
        <dbReference type="Proteomes" id="UP000054270"/>
    </source>
</evidence>
<dbReference type="OMA" id="APIMERM"/>
<sequence>MIPRRPKTSAEILAGATYSALPVKTVPSQLLSAFSVDQTLPTENLPVAASETPEIPEEELFETPSFEFRQPITPDFFSAKDRGDMETGRARRSSDAVDSIMFSEDLSEFDMHSASPTGSASAPSMTRHDTCIDNILDLLLHSHISLFDLFLELLDESKAQYLSYQTEFYKEGSQKFCMILDRVSHSQNGRKKICTWIRHSCLQTVCEIVSEEMDEVKKVEKISGLSSITPEFIKSWTICDHADLAPWTTKILLAAAETSAACEKNKLKTPDAICRIIVKQLVYQRSFHSLGFQAQFGLFLWTTGCACQTIEALHVCRLSISYSSVLKTITVLGKHCMDLAIQASNDVHMFCYDNINLSTSIFTEQRRSDGLPKVTSGTFRIIYKLQNADPKDMEIAPIMERMQKLTGLQFNADLVPPKNQAESFRTQLTIVVVQVLTTHAKGFELYANNAELQHKPRHVIPPRYKTEQFPLRVTTIEEASLKGNLLYHDEVYKNLLKR</sequence>
<dbReference type="InterPro" id="IPR046496">
    <property type="entry name" value="DUF6589"/>
</dbReference>
<proteinExistence type="predicted"/>
<accession>A0A0D2NSC5</accession>
<dbReference type="AlphaFoldDB" id="A0A0D2NSC5"/>
<dbReference type="Pfam" id="PF20231">
    <property type="entry name" value="DUF6589"/>
    <property type="match status" value="1"/>
</dbReference>
<protein>
    <recommendedName>
        <fullName evidence="1">DUF6589 domain-containing protein</fullName>
    </recommendedName>
</protein>
<feature type="domain" description="DUF6589" evidence="1">
    <location>
        <begin position="407"/>
        <end position="493"/>
    </location>
</feature>
<dbReference type="OrthoDB" id="3040861at2759"/>
<keyword evidence="3" id="KW-1185">Reference proteome</keyword>